<evidence type="ECO:0000313" key="2">
    <source>
        <dbReference type="Proteomes" id="UP000012073"/>
    </source>
</evidence>
<organism evidence="1 2">
    <name type="scientific">Chondrus crispus</name>
    <name type="common">Carrageen Irish moss</name>
    <name type="synonym">Polymorpha crispa</name>
    <dbReference type="NCBI Taxonomy" id="2769"/>
    <lineage>
        <taxon>Eukaryota</taxon>
        <taxon>Rhodophyta</taxon>
        <taxon>Florideophyceae</taxon>
        <taxon>Rhodymeniophycidae</taxon>
        <taxon>Gigartinales</taxon>
        <taxon>Gigartinaceae</taxon>
        <taxon>Chondrus</taxon>
    </lineage>
</organism>
<dbReference type="EMBL" id="HG001668">
    <property type="protein sequence ID" value="CDF34020.1"/>
    <property type="molecule type" value="Genomic_DNA"/>
</dbReference>
<dbReference type="GeneID" id="17321557"/>
<dbReference type="Gramene" id="CDF34020">
    <property type="protein sequence ID" value="CDF34020"/>
    <property type="gene ID" value="CHC_T00002714001"/>
</dbReference>
<dbReference type="RefSeq" id="XP_005713839.1">
    <property type="nucleotide sequence ID" value="XM_005713782.1"/>
</dbReference>
<evidence type="ECO:0000313" key="1">
    <source>
        <dbReference type="EMBL" id="CDF34020.1"/>
    </source>
</evidence>
<proteinExistence type="predicted"/>
<dbReference type="Proteomes" id="UP000012073">
    <property type="component" value="Unassembled WGS sequence"/>
</dbReference>
<keyword evidence="2" id="KW-1185">Reference proteome</keyword>
<dbReference type="AlphaFoldDB" id="R7Q987"/>
<sequence length="24" mass="2694">MCPAISLCFLSAHRSVIRLSRYAV</sequence>
<accession>R7Q987</accession>
<name>R7Q987_CHOCR</name>
<protein>
    <submittedName>
        <fullName evidence="1">Uncharacterized protein</fullName>
    </submittedName>
</protein>
<reference evidence="2" key="1">
    <citation type="journal article" date="2013" name="Proc. Natl. Acad. Sci. U.S.A.">
        <title>Genome structure and metabolic features in the red seaweed Chondrus crispus shed light on evolution of the Archaeplastida.</title>
        <authorList>
            <person name="Collen J."/>
            <person name="Porcel B."/>
            <person name="Carre W."/>
            <person name="Ball S.G."/>
            <person name="Chaparro C."/>
            <person name="Tonon T."/>
            <person name="Barbeyron T."/>
            <person name="Michel G."/>
            <person name="Noel B."/>
            <person name="Valentin K."/>
            <person name="Elias M."/>
            <person name="Artiguenave F."/>
            <person name="Arun A."/>
            <person name="Aury J.M."/>
            <person name="Barbosa-Neto J.F."/>
            <person name="Bothwell J.H."/>
            <person name="Bouget F.Y."/>
            <person name="Brillet L."/>
            <person name="Cabello-Hurtado F."/>
            <person name="Capella-Gutierrez S."/>
            <person name="Charrier B."/>
            <person name="Cladiere L."/>
            <person name="Cock J.M."/>
            <person name="Coelho S.M."/>
            <person name="Colleoni C."/>
            <person name="Czjzek M."/>
            <person name="Da Silva C."/>
            <person name="Delage L."/>
            <person name="Denoeud F."/>
            <person name="Deschamps P."/>
            <person name="Dittami S.M."/>
            <person name="Gabaldon T."/>
            <person name="Gachon C.M."/>
            <person name="Groisillier A."/>
            <person name="Herve C."/>
            <person name="Jabbari K."/>
            <person name="Katinka M."/>
            <person name="Kloareg B."/>
            <person name="Kowalczyk N."/>
            <person name="Labadie K."/>
            <person name="Leblanc C."/>
            <person name="Lopez P.J."/>
            <person name="McLachlan D.H."/>
            <person name="Meslet-Cladiere L."/>
            <person name="Moustafa A."/>
            <person name="Nehr Z."/>
            <person name="Nyvall Collen P."/>
            <person name="Panaud O."/>
            <person name="Partensky F."/>
            <person name="Poulain J."/>
            <person name="Rensing S.A."/>
            <person name="Rousvoal S."/>
            <person name="Samson G."/>
            <person name="Symeonidi A."/>
            <person name="Weissenbach J."/>
            <person name="Zambounis A."/>
            <person name="Wincker P."/>
            <person name="Boyen C."/>
        </authorList>
    </citation>
    <scope>NUCLEOTIDE SEQUENCE [LARGE SCALE GENOMIC DNA]</scope>
    <source>
        <strain evidence="2">cv. Stackhouse</strain>
    </source>
</reference>
<dbReference type="KEGG" id="ccp:CHC_T00002714001"/>
<gene>
    <name evidence="1" type="ORF">CHC_T00002714001</name>
</gene>